<keyword evidence="3" id="KW-1185">Reference proteome</keyword>
<dbReference type="EMBL" id="RJVA01000012">
    <property type="protein sequence ID" value="ROQ92288.1"/>
    <property type="molecule type" value="Genomic_DNA"/>
</dbReference>
<evidence type="ECO:0000313" key="2">
    <source>
        <dbReference type="EMBL" id="ROQ92288.1"/>
    </source>
</evidence>
<evidence type="ECO:0000313" key="3">
    <source>
        <dbReference type="Proteomes" id="UP000276223"/>
    </source>
</evidence>
<protein>
    <submittedName>
        <fullName evidence="2">Uncharacterized protein</fullName>
    </submittedName>
</protein>
<name>A0A3N1URD4_9BACT</name>
<comment type="caution">
    <text evidence="2">The sequence shown here is derived from an EMBL/GenBank/DDBJ whole genome shotgun (WGS) entry which is preliminary data.</text>
</comment>
<sequence>MEIRGAKAEAGDTTDDGFSIGGLRGEGIMLGRAHGAVVVFPHTARTLRNALEKVSGNEVPWESVELGSKSRPARRLPSRGKDIGKQPLRGAS</sequence>
<gene>
    <name evidence="2" type="ORF">EDC27_1991</name>
</gene>
<accession>A0A3N1URD4</accession>
<dbReference type="AlphaFoldDB" id="A0A3N1URD4"/>
<organism evidence="2 3">
    <name type="scientific">Desulfosoma caldarium</name>
    <dbReference type="NCBI Taxonomy" id="610254"/>
    <lineage>
        <taxon>Bacteria</taxon>
        <taxon>Pseudomonadati</taxon>
        <taxon>Thermodesulfobacteriota</taxon>
        <taxon>Syntrophobacteria</taxon>
        <taxon>Syntrophobacterales</taxon>
        <taxon>Syntrophobacteraceae</taxon>
        <taxon>Desulfosoma</taxon>
    </lineage>
</organism>
<evidence type="ECO:0000256" key="1">
    <source>
        <dbReference type="SAM" id="MobiDB-lite"/>
    </source>
</evidence>
<proteinExistence type="predicted"/>
<feature type="region of interest" description="Disordered" evidence="1">
    <location>
        <begin position="58"/>
        <end position="92"/>
    </location>
</feature>
<dbReference type="Proteomes" id="UP000276223">
    <property type="component" value="Unassembled WGS sequence"/>
</dbReference>
<reference evidence="2 3" key="1">
    <citation type="submission" date="2018-11" db="EMBL/GenBank/DDBJ databases">
        <title>Genomic Encyclopedia of Type Strains, Phase IV (KMG-IV): sequencing the most valuable type-strain genomes for metagenomic binning, comparative biology and taxonomic classification.</title>
        <authorList>
            <person name="Goeker M."/>
        </authorList>
    </citation>
    <scope>NUCLEOTIDE SEQUENCE [LARGE SCALE GENOMIC DNA]</scope>
    <source>
        <strain evidence="2 3">DSM 22027</strain>
    </source>
</reference>